<keyword evidence="1" id="KW-0808">Transferase</keyword>
<reference evidence="4" key="1">
    <citation type="submission" date="2020-03" db="EMBL/GenBank/DDBJ databases">
        <title>Genome of Pelagibius litoralis DSM 21314T.</title>
        <authorList>
            <person name="Wang G."/>
        </authorList>
    </citation>
    <scope>NUCLEOTIDE SEQUENCE</scope>
    <source>
        <strain evidence="4">DSM 21314</strain>
    </source>
</reference>
<dbReference type="AlphaFoldDB" id="A0A967EVU2"/>
<name>A0A967EVU2_9PROT</name>
<comment type="caution">
    <text evidence="4">The sequence shown here is derived from an EMBL/GenBank/DDBJ whole genome shotgun (WGS) entry which is preliminary data.</text>
</comment>
<keyword evidence="2" id="KW-0325">Glycoprotein</keyword>
<keyword evidence="5" id="KW-1185">Reference proteome</keyword>
<dbReference type="Proteomes" id="UP000761264">
    <property type="component" value="Unassembled WGS sequence"/>
</dbReference>
<sequence length="319" mass="37181">MKQPQIPPNLIIPGGQKCGSSSLAYYLSLHPDCCISTPKEPSFFSRQDNLRDLSSYERFFRQWSGQTILFEASTGYLFEEYAATRIRNHLNRLKIVIILRDPLGRTLSAYLHLKKRYDDLRGFEEVFGGLPVSPAAAFREEERRIEEAISTKKIDKQRYSLRYDDSLWPFRYLRNSWYIDPVNRYLTIFGRENVHIVLLEDLEKDPQHTMQGVFEFLGVQPYWNDSFLGAENSTILPPLVNLYDSVPPPGFKRMLETIVRKASIKRPSVKRHREIKGRIFPNLRSLLGMQLNELELATGMNLRCAWDADLDMMKLPRSQ</sequence>
<dbReference type="SUPFAM" id="SSF52540">
    <property type="entry name" value="P-loop containing nucleoside triphosphate hydrolases"/>
    <property type="match status" value="1"/>
</dbReference>
<dbReference type="InterPro" id="IPR000863">
    <property type="entry name" value="Sulfotransferase_dom"/>
</dbReference>
<dbReference type="InterPro" id="IPR037359">
    <property type="entry name" value="NST/OST"/>
</dbReference>
<evidence type="ECO:0000313" key="5">
    <source>
        <dbReference type="Proteomes" id="UP000761264"/>
    </source>
</evidence>
<dbReference type="Pfam" id="PF00685">
    <property type="entry name" value="Sulfotransfer_1"/>
    <property type="match status" value="1"/>
</dbReference>
<organism evidence="4 5">
    <name type="scientific">Pelagibius litoralis</name>
    <dbReference type="NCBI Taxonomy" id="374515"/>
    <lineage>
        <taxon>Bacteria</taxon>
        <taxon>Pseudomonadati</taxon>
        <taxon>Pseudomonadota</taxon>
        <taxon>Alphaproteobacteria</taxon>
        <taxon>Rhodospirillales</taxon>
        <taxon>Rhodovibrionaceae</taxon>
        <taxon>Pelagibius</taxon>
    </lineage>
</organism>
<evidence type="ECO:0000256" key="1">
    <source>
        <dbReference type="ARBA" id="ARBA00022679"/>
    </source>
</evidence>
<dbReference type="PANTHER" id="PTHR10605:SF56">
    <property type="entry name" value="BIFUNCTIONAL HEPARAN SULFATE N-DEACETYLASE_N-SULFOTRANSFERASE"/>
    <property type="match status" value="1"/>
</dbReference>
<evidence type="ECO:0000313" key="4">
    <source>
        <dbReference type="EMBL" id="NIA69077.1"/>
    </source>
</evidence>
<evidence type="ECO:0000256" key="2">
    <source>
        <dbReference type="ARBA" id="ARBA00023180"/>
    </source>
</evidence>
<accession>A0A967EVU2</accession>
<protein>
    <submittedName>
        <fullName evidence="4">Sulfotransferase domain-containing protein</fullName>
    </submittedName>
</protein>
<dbReference type="Gene3D" id="3.40.50.300">
    <property type="entry name" value="P-loop containing nucleotide triphosphate hydrolases"/>
    <property type="match status" value="1"/>
</dbReference>
<feature type="domain" description="Sulfotransferase" evidence="3">
    <location>
        <begin position="8"/>
        <end position="220"/>
    </location>
</feature>
<dbReference type="InterPro" id="IPR027417">
    <property type="entry name" value="P-loop_NTPase"/>
</dbReference>
<gene>
    <name evidence="4" type="ORF">HBA54_10795</name>
</gene>
<evidence type="ECO:0000259" key="3">
    <source>
        <dbReference type="Pfam" id="PF00685"/>
    </source>
</evidence>
<dbReference type="GO" id="GO:0008146">
    <property type="term" value="F:sulfotransferase activity"/>
    <property type="evidence" value="ECO:0007669"/>
    <property type="project" value="InterPro"/>
</dbReference>
<dbReference type="EMBL" id="JAAQPH010000007">
    <property type="protein sequence ID" value="NIA69077.1"/>
    <property type="molecule type" value="Genomic_DNA"/>
</dbReference>
<proteinExistence type="predicted"/>
<dbReference type="PANTHER" id="PTHR10605">
    <property type="entry name" value="HEPARAN SULFATE SULFOTRANSFERASE"/>
    <property type="match status" value="1"/>
</dbReference>